<dbReference type="EMBL" id="BSDS01000001">
    <property type="protein sequence ID" value="GLI38182.1"/>
    <property type="molecule type" value="Genomic_DNA"/>
</dbReference>
<evidence type="ECO:0000313" key="3">
    <source>
        <dbReference type="Proteomes" id="UP001144352"/>
    </source>
</evidence>
<keyword evidence="1" id="KW-0732">Signal</keyword>
<protein>
    <recommendedName>
        <fullName evidence="4">DNA-binding protein</fullName>
    </recommendedName>
</protein>
<accession>A0A9W6G0I0</accession>
<evidence type="ECO:0000313" key="2">
    <source>
        <dbReference type="EMBL" id="GLI38182.1"/>
    </source>
</evidence>
<dbReference type="Proteomes" id="UP001144352">
    <property type="component" value="Unassembled WGS sequence"/>
</dbReference>
<name>A0A9W6G0I0_9BACT</name>
<comment type="caution">
    <text evidence="2">The sequence shown here is derived from an EMBL/GenBank/DDBJ whole genome shotgun (WGS) entry which is preliminary data.</text>
</comment>
<evidence type="ECO:0000256" key="1">
    <source>
        <dbReference type="SAM" id="SignalP"/>
    </source>
</evidence>
<evidence type="ECO:0008006" key="4">
    <source>
        <dbReference type="Google" id="ProtNLM"/>
    </source>
</evidence>
<keyword evidence="3" id="KW-1185">Reference proteome</keyword>
<organism evidence="2 3">
    <name type="scientific">Geobacter hydrogenophilus</name>
    <dbReference type="NCBI Taxonomy" id="40983"/>
    <lineage>
        <taxon>Bacteria</taxon>
        <taxon>Pseudomonadati</taxon>
        <taxon>Thermodesulfobacteriota</taxon>
        <taxon>Desulfuromonadia</taxon>
        <taxon>Geobacterales</taxon>
        <taxon>Geobacteraceae</taxon>
        <taxon>Geobacter</taxon>
    </lineage>
</organism>
<sequence>MNKALSITAFALALSLPLGAHAFGPGASSMGGAAAPAGVPLAGKVTETMASGGYTYLLLERDGKKTWAAIPETPVEMGREITLKPGMEMKNFASKALKRTFESIYFSEGLASAVESTAGKSSPGSKGVVVTPAEQVKVEKAAGPNAHTIAEVYGQRGSLDGKTVVVRGKVIKVSAGIMGKNWVHLQDGSGDAKKGTHDLTVTTQDLPAVGDVVTATGTLRKDKDFGGGYRYQVIIDEGAVKR</sequence>
<feature type="chain" id="PRO_5040749173" description="DNA-binding protein" evidence="1">
    <location>
        <begin position="23"/>
        <end position="242"/>
    </location>
</feature>
<feature type="signal peptide" evidence="1">
    <location>
        <begin position="1"/>
        <end position="22"/>
    </location>
</feature>
<gene>
    <name evidence="2" type="ORF">GHYDROH2_16830</name>
</gene>
<proteinExistence type="predicted"/>
<reference evidence="2" key="1">
    <citation type="submission" date="2022-12" db="EMBL/GenBank/DDBJ databases">
        <title>Reference genome sequencing for broad-spectrum identification of bacterial and archaeal isolates by mass spectrometry.</title>
        <authorList>
            <person name="Sekiguchi Y."/>
            <person name="Tourlousse D.M."/>
        </authorList>
    </citation>
    <scope>NUCLEOTIDE SEQUENCE</scope>
    <source>
        <strain evidence="2">H2</strain>
    </source>
</reference>
<dbReference type="RefSeq" id="WP_214186068.1">
    <property type="nucleotide sequence ID" value="NZ_BSDS01000001.1"/>
</dbReference>
<dbReference type="AlphaFoldDB" id="A0A9W6G0I0"/>